<reference evidence="3 4" key="1">
    <citation type="journal article" date="2019" name="Int. J. Syst. Evol. Microbiol.">
        <title>The Global Catalogue of Microorganisms (GCM) 10K type strain sequencing project: providing services to taxonomists for standard genome sequencing and annotation.</title>
        <authorList>
            <consortium name="The Broad Institute Genomics Platform"/>
            <consortium name="The Broad Institute Genome Sequencing Center for Infectious Disease"/>
            <person name="Wu L."/>
            <person name="Ma J."/>
        </authorList>
    </citation>
    <scope>NUCLEOTIDE SEQUENCE [LARGE SCALE GENOMIC DNA]</scope>
    <source>
        <strain evidence="3 4">JCM 15900</strain>
    </source>
</reference>
<evidence type="ECO:0000313" key="3">
    <source>
        <dbReference type="EMBL" id="GAA2092072.1"/>
    </source>
</evidence>
<comment type="caution">
    <text evidence="3">The sequence shown here is derived from an EMBL/GenBank/DDBJ whole genome shotgun (WGS) entry which is preliminary data.</text>
</comment>
<comment type="function">
    <text evidence="2">Antitoxin component of a type II toxin-antitoxin (TA) system.</text>
</comment>
<dbReference type="PANTHER" id="PTHR35377:SF8">
    <property type="entry name" value="ANTITOXIN VAPB22"/>
    <property type="match status" value="1"/>
</dbReference>
<organism evidence="3 4">
    <name type="scientific">Brevibacterium salitolerans</name>
    <dbReference type="NCBI Taxonomy" id="1403566"/>
    <lineage>
        <taxon>Bacteria</taxon>
        <taxon>Bacillati</taxon>
        <taxon>Actinomycetota</taxon>
        <taxon>Actinomycetes</taxon>
        <taxon>Micrococcales</taxon>
        <taxon>Brevibacteriaceae</taxon>
        <taxon>Brevibacterium</taxon>
    </lineage>
</organism>
<dbReference type="Proteomes" id="UP001500984">
    <property type="component" value="Unassembled WGS sequence"/>
</dbReference>
<protein>
    <recommendedName>
        <fullName evidence="2">Antitoxin</fullName>
    </recommendedName>
</protein>
<dbReference type="SUPFAM" id="SSF143120">
    <property type="entry name" value="YefM-like"/>
    <property type="match status" value="1"/>
</dbReference>
<dbReference type="InterPro" id="IPR006442">
    <property type="entry name" value="Antitoxin_Phd/YefM"/>
</dbReference>
<dbReference type="NCBIfam" id="TIGR01552">
    <property type="entry name" value="phd_fam"/>
    <property type="match status" value="1"/>
</dbReference>
<accession>A0ABN2WHA7</accession>
<dbReference type="PANTHER" id="PTHR35377">
    <property type="entry name" value="ANTITOXIN VAPB49-RELATED-RELATED"/>
    <property type="match status" value="1"/>
</dbReference>
<evidence type="ECO:0000256" key="1">
    <source>
        <dbReference type="ARBA" id="ARBA00009981"/>
    </source>
</evidence>
<dbReference type="Gene3D" id="3.40.1620.10">
    <property type="entry name" value="YefM-like domain"/>
    <property type="match status" value="1"/>
</dbReference>
<evidence type="ECO:0000313" key="4">
    <source>
        <dbReference type="Proteomes" id="UP001500984"/>
    </source>
</evidence>
<dbReference type="InterPro" id="IPR036165">
    <property type="entry name" value="YefM-like_sf"/>
</dbReference>
<gene>
    <name evidence="3" type="ORF">GCM10009823_09570</name>
</gene>
<proteinExistence type="inferred from homology"/>
<dbReference type="InterPro" id="IPR051416">
    <property type="entry name" value="phD-YefM_TA_antitoxins"/>
</dbReference>
<sequence>MSYMSTISASAARQNLPAQLDLVEAGEEVSITRHGRVVAVLVHPDVLRTRRAADAWAEADRVDAMLQRAAAEALPEPVLTRQRAEELAEDVRAARAAR</sequence>
<comment type="similarity">
    <text evidence="1 2">Belongs to the phD/YefM antitoxin family.</text>
</comment>
<dbReference type="EMBL" id="BAAAPZ010000003">
    <property type="protein sequence ID" value="GAA2092072.1"/>
    <property type="molecule type" value="Genomic_DNA"/>
</dbReference>
<dbReference type="Pfam" id="PF02604">
    <property type="entry name" value="PhdYeFM_antitox"/>
    <property type="match status" value="1"/>
</dbReference>
<evidence type="ECO:0000256" key="2">
    <source>
        <dbReference type="RuleBase" id="RU362080"/>
    </source>
</evidence>
<keyword evidence="4" id="KW-1185">Reference proteome</keyword>
<name>A0ABN2WHA7_9MICO</name>